<evidence type="ECO:0000313" key="2">
    <source>
        <dbReference type="EMBL" id="GAO46685.1"/>
    </source>
</evidence>
<proteinExistence type="predicted"/>
<name>A0A0E9NBA4_SAICN</name>
<evidence type="ECO:0000313" key="3">
    <source>
        <dbReference type="Proteomes" id="UP000033140"/>
    </source>
</evidence>
<feature type="compositionally biased region" description="Basic and acidic residues" evidence="1">
    <location>
        <begin position="225"/>
        <end position="247"/>
    </location>
</feature>
<dbReference type="EMBL" id="BACD03000005">
    <property type="protein sequence ID" value="GAO46685.1"/>
    <property type="molecule type" value="Genomic_DNA"/>
</dbReference>
<evidence type="ECO:0000256" key="1">
    <source>
        <dbReference type="SAM" id="MobiDB-lite"/>
    </source>
</evidence>
<organism evidence="2 3">
    <name type="scientific">Saitoella complicata (strain BCRC 22490 / CBS 7301 / JCM 7358 / NBRC 10748 / NRRL Y-17804)</name>
    <dbReference type="NCBI Taxonomy" id="698492"/>
    <lineage>
        <taxon>Eukaryota</taxon>
        <taxon>Fungi</taxon>
        <taxon>Dikarya</taxon>
        <taxon>Ascomycota</taxon>
        <taxon>Taphrinomycotina</taxon>
        <taxon>Taphrinomycotina incertae sedis</taxon>
        <taxon>Saitoella</taxon>
    </lineage>
</organism>
<reference evidence="2 3" key="1">
    <citation type="journal article" date="2011" name="J. Gen. Appl. Microbiol.">
        <title>Draft genome sequencing of the enigmatic yeast Saitoella complicata.</title>
        <authorList>
            <person name="Nishida H."/>
            <person name="Hamamoto M."/>
            <person name="Sugiyama J."/>
        </authorList>
    </citation>
    <scope>NUCLEOTIDE SEQUENCE [LARGE SCALE GENOMIC DNA]</scope>
    <source>
        <strain evidence="2 3">NRRL Y-17804</strain>
    </source>
</reference>
<reference evidence="2 3" key="3">
    <citation type="journal article" date="2015" name="Genome Announc.">
        <title>Draft Genome Sequence of the Archiascomycetous Yeast Saitoella complicata.</title>
        <authorList>
            <person name="Yamauchi K."/>
            <person name="Kondo S."/>
            <person name="Hamamoto M."/>
            <person name="Takahashi Y."/>
            <person name="Ogura Y."/>
            <person name="Hayashi T."/>
            <person name="Nishida H."/>
        </authorList>
    </citation>
    <scope>NUCLEOTIDE SEQUENCE [LARGE SCALE GENOMIC DNA]</scope>
    <source>
        <strain evidence="2 3">NRRL Y-17804</strain>
    </source>
</reference>
<reference evidence="2 3" key="2">
    <citation type="journal article" date="2014" name="J. Gen. Appl. Microbiol.">
        <title>The early diverging ascomycetous budding yeast Saitoella complicata has three histone deacetylases belonging to the Clr6, Hos2, and Rpd3 lineages.</title>
        <authorList>
            <person name="Nishida H."/>
            <person name="Matsumoto T."/>
            <person name="Kondo S."/>
            <person name="Hamamoto M."/>
            <person name="Yoshikawa H."/>
        </authorList>
    </citation>
    <scope>NUCLEOTIDE SEQUENCE [LARGE SCALE GENOMIC DNA]</scope>
    <source>
        <strain evidence="2 3">NRRL Y-17804</strain>
    </source>
</reference>
<feature type="compositionally biased region" description="Low complexity" evidence="1">
    <location>
        <begin position="248"/>
        <end position="263"/>
    </location>
</feature>
<comment type="caution">
    <text evidence="2">The sequence shown here is derived from an EMBL/GenBank/DDBJ whole genome shotgun (WGS) entry which is preliminary data.</text>
</comment>
<feature type="region of interest" description="Disordered" evidence="1">
    <location>
        <begin position="79"/>
        <end position="147"/>
    </location>
</feature>
<sequence>MYKTKHLVVPPRPIIQEPCSCLWRLVEQQKTREHEERRQVEHAAKHTSNAVKLVKTALGFTGAFNEDDETEVEMKPHDIGASLGQRGEGDGHDEYSKATGRADTGSAKNHNEGRGPEPYGVAPGTSAGRGGRRHNYTPSTSTVPGEFPSEKVYEHPAPAALRLAEPVGAPTQTALTTGPDGRPIVQTFRTAHESPVSTGSTAYEEELALRAQAEQTRIATAQAEALERSKQREEQRKWRQERDERAALKSGAMSKSSGGALASRPLPDVFARNIKKRLAKSSENKIASLISYREELVNILHLLIPPRRPHDSSSTHPPIVSPVPHTALCHTCMDQLMHHLFHSPATRSPYILDHSTSAYLSLIDDCHSSLSTHTGMESLTHYELDIILRAELSVTEWRIAVKLARYHKRTSFLDIFPVRLGEYAQLEVNRSGLGKGPGIVERLKEKAIGAVGMGRTWREGGDDECV</sequence>
<feature type="compositionally biased region" description="Basic and acidic residues" evidence="1">
    <location>
        <begin position="87"/>
        <end position="96"/>
    </location>
</feature>
<dbReference type="AlphaFoldDB" id="A0A0E9NBA4"/>
<keyword evidence="3" id="KW-1185">Reference proteome</keyword>
<protein>
    <submittedName>
        <fullName evidence="2">Uncharacterized protein</fullName>
    </submittedName>
</protein>
<dbReference type="Proteomes" id="UP000033140">
    <property type="component" value="Unassembled WGS sequence"/>
</dbReference>
<gene>
    <name evidence="2" type="ORF">G7K_0909-t1</name>
</gene>
<accession>A0A0E9NBA4</accession>
<feature type="region of interest" description="Disordered" evidence="1">
    <location>
        <begin position="224"/>
        <end position="264"/>
    </location>
</feature>